<dbReference type="EMBL" id="UINC01102194">
    <property type="protein sequence ID" value="SVC63622.1"/>
    <property type="molecule type" value="Genomic_DNA"/>
</dbReference>
<name>A0A382NV72_9ZZZZ</name>
<dbReference type="SUPFAM" id="SSF53756">
    <property type="entry name" value="UDP-Glycosyltransferase/glycogen phosphorylase"/>
    <property type="match status" value="1"/>
</dbReference>
<proteinExistence type="predicted"/>
<reference evidence="2" key="1">
    <citation type="submission" date="2018-05" db="EMBL/GenBank/DDBJ databases">
        <authorList>
            <person name="Lanie J.A."/>
            <person name="Ng W.-L."/>
            <person name="Kazmierczak K.M."/>
            <person name="Andrzejewski T.M."/>
            <person name="Davidsen T.M."/>
            <person name="Wayne K.J."/>
            <person name="Tettelin H."/>
            <person name="Glass J.I."/>
            <person name="Rusch D."/>
            <person name="Podicherti R."/>
            <person name="Tsui H.-C.T."/>
            <person name="Winkler M.E."/>
        </authorList>
    </citation>
    <scope>NUCLEOTIDE SEQUENCE</scope>
</reference>
<protein>
    <recommendedName>
        <fullName evidence="1">Glycosyltransferase subfamily 4-like N-terminal domain-containing protein</fullName>
    </recommendedName>
</protein>
<dbReference type="Pfam" id="PF13439">
    <property type="entry name" value="Glyco_transf_4"/>
    <property type="match status" value="1"/>
</dbReference>
<sequence>MKKICHISGTTITGGGPEHIYQLLKRLNRKEWEIVICTSKDGSYWEKFNSIKTKTYNLTLRKISLNTFFNLFLILRKEKPDLIHTHGKGPGLYGRIVGKILRIPVVHTFHGFHYEDLHFLARKLHLAADIFLALITDQHIFVSAGEKDRAREIKL</sequence>
<gene>
    <name evidence="2" type="ORF">METZ01_LOCUS316476</name>
</gene>
<organism evidence="2">
    <name type="scientific">marine metagenome</name>
    <dbReference type="NCBI Taxonomy" id="408172"/>
    <lineage>
        <taxon>unclassified sequences</taxon>
        <taxon>metagenomes</taxon>
        <taxon>ecological metagenomes</taxon>
    </lineage>
</organism>
<evidence type="ECO:0000313" key="2">
    <source>
        <dbReference type="EMBL" id="SVC63622.1"/>
    </source>
</evidence>
<dbReference type="AlphaFoldDB" id="A0A382NV72"/>
<feature type="non-terminal residue" evidence="2">
    <location>
        <position position="155"/>
    </location>
</feature>
<accession>A0A382NV72</accession>
<dbReference type="Gene3D" id="3.40.50.2000">
    <property type="entry name" value="Glycogen Phosphorylase B"/>
    <property type="match status" value="1"/>
</dbReference>
<feature type="domain" description="Glycosyltransferase subfamily 4-like N-terminal" evidence="1">
    <location>
        <begin position="14"/>
        <end position="152"/>
    </location>
</feature>
<dbReference type="InterPro" id="IPR028098">
    <property type="entry name" value="Glyco_trans_4-like_N"/>
</dbReference>
<evidence type="ECO:0000259" key="1">
    <source>
        <dbReference type="Pfam" id="PF13439"/>
    </source>
</evidence>